<gene>
    <name evidence="3" type="ORF">SAMN05444266_10910</name>
</gene>
<dbReference type="InterPro" id="IPR002347">
    <property type="entry name" value="SDR_fam"/>
</dbReference>
<name>A0A1M7JT67_9BACT</name>
<protein>
    <submittedName>
        <fullName evidence="3">NAD(P)-dependent dehydrogenase, short-chain alcohol dehydrogenase family</fullName>
    </submittedName>
</protein>
<dbReference type="PRINTS" id="PR00080">
    <property type="entry name" value="SDRFAMILY"/>
</dbReference>
<dbReference type="Pfam" id="PF00106">
    <property type="entry name" value="adh_short"/>
    <property type="match status" value="1"/>
</dbReference>
<dbReference type="PANTHER" id="PTHR43157">
    <property type="entry name" value="PHOSPHATIDYLINOSITOL-GLYCAN BIOSYNTHESIS CLASS F PROTEIN-RELATED"/>
    <property type="match status" value="1"/>
</dbReference>
<dbReference type="RefSeq" id="WP_073085369.1">
    <property type="nucleotide sequence ID" value="NZ_FRBL01000009.1"/>
</dbReference>
<evidence type="ECO:0000256" key="1">
    <source>
        <dbReference type="ARBA" id="ARBA00023002"/>
    </source>
</evidence>
<proteinExistence type="inferred from homology"/>
<evidence type="ECO:0000313" key="4">
    <source>
        <dbReference type="Proteomes" id="UP000184420"/>
    </source>
</evidence>
<dbReference type="SUPFAM" id="SSF51735">
    <property type="entry name" value="NAD(P)-binding Rossmann-fold domains"/>
    <property type="match status" value="1"/>
</dbReference>
<dbReference type="AlphaFoldDB" id="A0A1M7JT67"/>
<evidence type="ECO:0000313" key="3">
    <source>
        <dbReference type="EMBL" id="SHM56111.1"/>
    </source>
</evidence>
<dbReference type="Gene3D" id="3.40.50.720">
    <property type="entry name" value="NAD(P)-binding Rossmann-like Domain"/>
    <property type="match status" value="1"/>
</dbReference>
<organism evidence="3 4">
    <name type="scientific">Chitinophaga jiangningensis</name>
    <dbReference type="NCBI Taxonomy" id="1419482"/>
    <lineage>
        <taxon>Bacteria</taxon>
        <taxon>Pseudomonadati</taxon>
        <taxon>Bacteroidota</taxon>
        <taxon>Chitinophagia</taxon>
        <taxon>Chitinophagales</taxon>
        <taxon>Chitinophagaceae</taxon>
        <taxon>Chitinophaga</taxon>
    </lineage>
</organism>
<keyword evidence="4" id="KW-1185">Reference proteome</keyword>
<reference evidence="3 4" key="1">
    <citation type="submission" date="2016-11" db="EMBL/GenBank/DDBJ databases">
        <authorList>
            <person name="Jaros S."/>
            <person name="Januszkiewicz K."/>
            <person name="Wedrychowicz H."/>
        </authorList>
    </citation>
    <scope>NUCLEOTIDE SEQUENCE [LARGE SCALE GENOMIC DNA]</scope>
    <source>
        <strain evidence="3 4">DSM 27406</strain>
    </source>
</reference>
<keyword evidence="1" id="KW-0560">Oxidoreductase</keyword>
<dbReference type="PANTHER" id="PTHR43157:SF31">
    <property type="entry name" value="PHOSPHATIDYLINOSITOL-GLYCAN BIOSYNTHESIS CLASS F PROTEIN"/>
    <property type="match status" value="1"/>
</dbReference>
<dbReference type="GO" id="GO:0016491">
    <property type="term" value="F:oxidoreductase activity"/>
    <property type="evidence" value="ECO:0007669"/>
    <property type="project" value="UniProtKB-KW"/>
</dbReference>
<sequence length="286" mass="32011">MNQEKVVFITGATGGIGKAAAIAMAQRQYTVVIHGRNKERTAAVAEEIKKLTGNRQVDYIVGDFFLMREVKKAATSFLNKYKRLDILINNAGGLMNKERAVTAEGIETTIALNVLAPFLLTKQLLPLLQQREDARIINVASNAHKLNARPDFNDIELHKHYNPLRAYGNSKLFLIWNTQHLAAQLSQQGLHHVRVNSVHPGAIATNFGVTSNLGGLMNVVAKLLRPFFKTPEQGAETLTFLATGDIHLTGTYFEKNKPVGASPKYYSKRNEQLIWDYCEQQVKQWK</sequence>
<dbReference type="PRINTS" id="PR00081">
    <property type="entry name" value="GDHRDH"/>
</dbReference>
<evidence type="ECO:0000256" key="2">
    <source>
        <dbReference type="RuleBase" id="RU000363"/>
    </source>
</evidence>
<accession>A0A1M7JT67</accession>
<dbReference type="InterPro" id="IPR036291">
    <property type="entry name" value="NAD(P)-bd_dom_sf"/>
</dbReference>
<dbReference type="OrthoDB" id="597510at2"/>
<dbReference type="Proteomes" id="UP000184420">
    <property type="component" value="Unassembled WGS sequence"/>
</dbReference>
<comment type="similarity">
    <text evidence="2">Belongs to the short-chain dehydrogenases/reductases (SDR) family.</text>
</comment>
<dbReference type="STRING" id="1419482.SAMN05444266_10910"/>
<dbReference type="EMBL" id="FRBL01000009">
    <property type="protein sequence ID" value="SHM56111.1"/>
    <property type="molecule type" value="Genomic_DNA"/>
</dbReference>